<dbReference type="Pfam" id="PF17668">
    <property type="entry name" value="Acetyltransf_17"/>
    <property type="match status" value="1"/>
</dbReference>
<dbReference type="Pfam" id="PF13530">
    <property type="entry name" value="SCP2_2"/>
    <property type="match status" value="1"/>
</dbReference>
<dbReference type="PANTHER" id="PTHR37817:SF1">
    <property type="entry name" value="N-ACETYLTRANSFERASE EIS"/>
    <property type="match status" value="1"/>
</dbReference>
<dbReference type="Proteomes" id="UP000766570">
    <property type="component" value="Unassembled WGS sequence"/>
</dbReference>
<dbReference type="Gene3D" id="3.40.630.30">
    <property type="match status" value="2"/>
</dbReference>
<reference evidence="2 3" key="1">
    <citation type="submission" date="2021-03" db="EMBL/GenBank/DDBJ databases">
        <title>Sequencing the genomes of 1000 actinobacteria strains.</title>
        <authorList>
            <person name="Klenk H.-P."/>
        </authorList>
    </citation>
    <scope>NUCLEOTIDE SEQUENCE [LARGE SCALE GENOMIC DNA]</scope>
    <source>
        <strain evidence="2 3">DSM 15454</strain>
    </source>
</reference>
<gene>
    <name evidence="2" type="ORF">JOF46_003096</name>
</gene>
<evidence type="ECO:0000313" key="2">
    <source>
        <dbReference type="EMBL" id="MBP2375184.1"/>
    </source>
</evidence>
<name>A0ABS4WG50_9MICC</name>
<dbReference type="InterPro" id="IPR000182">
    <property type="entry name" value="GNAT_dom"/>
</dbReference>
<keyword evidence="3" id="KW-1185">Reference proteome</keyword>
<dbReference type="Gene3D" id="3.30.1050.10">
    <property type="entry name" value="SCP2 sterol-binding domain"/>
    <property type="match status" value="1"/>
</dbReference>
<dbReference type="InterPro" id="IPR016181">
    <property type="entry name" value="Acyl_CoA_acyltransferase"/>
</dbReference>
<dbReference type="InterPro" id="IPR041380">
    <property type="entry name" value="Acetyltransf_17"/>
</dbReference>
<proteinExistence type="predicted"/>
<dbReference type="SUPFAM" id="SSF55718">
    <property type="entry name" value="SCP-like"/>
    <property type="match status" value="1"/>
</dbReference>
<sequence length="431" mass="46271">MSDDTTIRIERFEPELIDGVPSAATVEFLTSISRGFHEAALEAEELKILAGLEINDNTTFTAVYDESAVQPSLHAEAPVATYASFPGTLNIGGGNLMPVHQITSVTVSPTHRRRGLLRRLITEDLAGAREAGTVFAALTASEATIYGRFGFGRATQRARFTLKTHRGASMRVENEGTVVAVDPRELKNYAPGIFAAAHAHTLGSISATQFDVGQAAGLWEDYDSLKPVKNLRAALHLDAQGKPDGFMSYVFAGWKTAPPTMEIGQMCTATGAARRELIAYLGAHDLVEKITGRGPVDDVVPTVLENARAYKVASMGDHLWLRILDLETALSARAYGRDGHIRLRVHDSLGFADGIWDLMVQDSAAGVRRAPEGAVPEATLDVRDLASLYLGGFSATHLAAAGVLKVHTPEALGTLDALFSTDTIPYCQADF</sequence>
<dbReference type="PROSITE" id="PS51186">
    <property type="entry name" value="GNAT"/>
    <property type="match status" value="1"/>
</dbReference>
<dbReference type="RefSeq" id="WP_209908484.1">
    <property type="nucleotide sequence ID" value="NZ_BAAAMI010000008.1"/>
</dbReference>
<feature type="domain" description="N-acetyltransferase" evidence="1">
    <location>
        <begin position="39"/>
        <end position="175"/>
    </location>
</feature>
<evidence type="ECO:0000313" key="3">
    <source>
        <dbReference type="Proteomes" id="UP000766570"/>
    </source>
</evidence>
<evidence type="ECO:0000259" key="1">
    <source>
        <dbReference type="PROSITE" id="PS51186"/>
    </source>
</evidence>
<comment type="caution">
    <text evidence="2">The sequence shown here is derived from an EMBL/GenBank/DDBJ whole genome shotgun (WGS) entry which is preliminary data.</text>
</comment>
<dbReference type="InterPro" id="IPR051554">
    <property type="entry name" value="Acetyltransferase_Eis"/>
</dbReference>
<dbReference type="Pfam" id="PF13527">
    <property type="entry name" value="Acetyltransf_9"/>
    <property type="match status" value="1"/>
</dbReference>
<dbReference type="InterPro" id="IPR036527">
    <property type="entry name" value="SCP2_sterol-bd_dom_sf"/>
</dbReference>
<protein>
    <submittedName>
        <fullName evidence="2">Acetyltransferase</fullName>
    </submittedName>
</protein>
<dbReference type="SUPFAM" id="SSF55729">
    <property type="entry name" value="Acyl-CoA N-acyltransferases (Nat)"/>
    <property type="match status" value="1"/>
</dbReference>
<dbReference type="EMBL" id="JAGIOE010000001">
    <property type="protein sequence ID" value="MBP2375184.1"/>
    <property type="molecule type" value="Genomic_DNA"/>
</dbReference>
<organism evidence="2 3">
    <name type="scientific">Paeniglutamicibacter psychrophenolicus</name>
    <dbReference type="NCBI Taxonomy" id="257454"/>
    <lineage>
        <taxon>Bacteria</taxon>
        <taxon>Bacillati</taxon>
        <taxon>Actinomycetota</taxon>
        <taxon>Actinomycetes</taxon>
        <taxon>Micrococcales</taxon>
        <taxon>Micrococcaceae</taxon>
        <taxon>Paeniglutamicibacter</taxon>
    </lineage>
</organism>
<dbReference type="PANTHER" id="PTHR37817">
    <property type="entry name" value="N-ACETYLTRANSFERASE EIS"/>
    <property type="match status" value="1"/>
</dbReference>
<dbReference type="InterPro" id="IPR025559">
    <property type="entry name" value="Eis_dom"/>
</dbReference>
<accession>A0ABS4WG50</accession>